<feature type="transmembrane region" description="Helical" evidence="1">
    <location>
        <begin position="112"/>
        <end position="131"/>
    </location>
</feature>
<name>A0A6M3TXZ1_9VIRU</name>
<gene>
    <name evidence="3" type="primary">TGBp3</name>
</gene>
<accession>A0A6M3TXZ1</accession>
<reference evidence="4" key="3">
    <citation type="submission" date="2020-05" db="EMBL/GenBank/DDBJ databases">
        <authorList>
            <person name="Souza D.D."/>
            <person name="Dianese E.C."/>
            <person name="Mello R.N."/>
            <person name="Coelho A.S.G."/>
        </authorList>
    </citation>
    <scope>NUCLEOTIDE SEQUENCE</scope>
    <source>
        <strain evidence="4">UFGEm/2020-1</strain>
    </source>
</reference>
<evidence type="ECO:0000313" key="4">
    <source>
        <dbReference type="EMBL" id="QOL02542.1"/>
    </source>
</evidence>
<evidence type="ECO:0000256" key="1">
    <source>
        <dbReference type="SAM" id="Phobius"/>
    </source>
</evidence>
<evidence type="ECO:0000313" key="2">
    <source>
        <dbReference type="EMBL" id="QJE38065.1"/>
    </source>
</evidence>
<evidence type="ECO:0000313" key="3">
    <source>
        <dbReference type="EMBL" id="QNU12844.1"/>
    </source>
</evidence>
<proteinExistence type="predicted"/>
<feature type="transmembrane region" description="Helical" evidence="1">
    <location>
        <begin position="12"/>
        <end position="32"/>
    </location>
</feature>
<keyword evidence="1" id="KW-0472">Membrane</keyword>
<keyword evidence="1" id="KW-1133">Transmembrane helix</keyword>
<dbReference type="Pfam" id="PF06358">
    <property type="entry name" value="BNYVV_TGB3"/>
    <property type="match status" value="1"/>
</dbReference>
<keyword evidence="1" id="KW-0812">Transmembrane</keyword>
<dbReference type="EMBL" id="MT027256">
    <property type="protein sequence ID" value="QJE38065.1"/>
    <property type="molecule type" value="Genomic_RNA"/>
</dbReference>
<reference evidence="3" key="2">
    <citation type="submission" date="2020-03" db="EMBL/GenBank/DDBJ databases">
        <title>Complete genome sequence of two rice stripe necrosis virus isolates from Brazil.</title>
        <authorList>
            <person name="Pereira F.S."/>
            <person name="Stempkowski L.A."/>
            <person name="Lau D."/>
            <person name="Mattos L."/>
            <person name="Mar T.B."/>
            <person name="Nascimento S.C."/>
            <person name="Casa R.T."/>
            <person name="Silva F.N."/>
        </authorList>
    </citation>
    <scope>NUCLEOTIDE SEQUENCE</scope>
    <source>
        <strain evidence="3">BR:TT01:19</strain>
    </source>
</reference>
<dbReference type="EMBL" id="MT507289">
    <property type="protein sequence ID" value="QOL02542.1"/>
    <property type="molecule type" value="Genomic_RNA"/>
</dbReference>
<protein>
    <submittedName>
        <fullName evidence="2">15K protein</fullName>
    </submittedName>
    <submittedName>
        <fullName evidence="4">Triple-gene-block protein 15K</fullName>
    </submittedName>
    <submittedName>
        <fullName evidence="3">Triple-gene-block protein 3</fullName>
    </submittedName>
</protein>
<dbReference type="EMBL" id="MT270130">
    <property type="protein sequence ID" value="QNU12844.1"/>
    <property type="molecule type" value="Genomic_RNA"/>
</dbReference>
<organism evidence="2">
    <name type="scientific">Rice stripe necrosis virus</name>
    <dbReference type="NCBI Taxonomy" id="373373"/>
    <lineage>
        <taxon>Viruses</taxon>
        <taxon>Riboviria</taxon>
        <taxon>Orthornavirae</taxon>
        <taxon>Kitrinoviricota</taxon>
        <taxon>Alsuviricetes</taxon>
        <taxon>Hepelivirales</taxon>
        <taxon>Benyviridae</taxon>
        <taxon>Benyvirus</taxon>
        <taxon>Benyvirus oryzae</taxon>
    </lineage>
</organism>
<reference evidence="2" key="1">
    <citation type="submission" date="2020-02" db="EMBL/GenBank/DDBJ databases">
        <title>Identification and genomic characterization of Rice stripe necrosis virus in commercial rice (Oryza sativa) crops in north Brazil.</title>
        <authorList>
            <person name="Queiroz A.P."/>
            <person name="Carvalho R.C.P."/>
            <person name="Santos F.M.B."/>
            <person name="Reis L.N.A."/>
            <person name="Melo F.L."/>
            <person name="Silva L.A."/>
            <person name="Alves G.B."/>
            <person name="Campos F.S."/>
            <person name="Ribeiro B.M."/>
            <person name="Aguiar R.W.S."/>
        </authorList>
    </citation>
    <scope>NUCLEOTIDE SEQUENCE</scope>
    <source>
        <strain evidence="2">UFT/2019</strain>
    </source>
</reference>
<dbReference type="InterPro" id="IPR010470">
    <property type="entry name" value="BNYVV_TGB3"/>
</dbReference>
<sequence length="133" mass="14848">MVAVVRIDWSEIVLYVTGGIVVVTMVFLWSTVQRHEPPPGVAGAMPYGGLELNRASLNVYNHPSFDSAAAIKEMGKIADALVLMNRDDSIMMAGLSPIYGGFQVVCNIISRVFWLVVVIFWFIVVPCWFWCHK</sequence>